<comment type="caution">
    <text evidence="1">The sequence shown here is derived from an EMBL/GenBank/DDBJ whole genome shotgun (WGS) entry which is preliminary data.</text>
</comment>
<proteinExistence type="predicted"/>
<accession>A0AAN6N4A9</accession>
<sequence length="283" mass="31084">MYSQARVPCLVLQPLGLRRTLFIELEIDVTPTNGSALYYVSLFDILHCHINRVTYPVRTRPLLDREMLPSAADRFSACLLPPRCSDSASRGGQSGAPNGRAGSFGICLCLKAFGGRTTVPNFRMQLSPDHQRYCNSGTKETSSIIASGRKRGDGAAVASNPTLIARGHSPAHAHETTMGKIWRHVWDEHQDGNCRSSFSVKSRKRRVPYLVSSRLDLGPVNTQNESRPGRSFSAHPTDGAVAILESLALEWLTRSFPKPSAAKVTLVVWRAAVPRDSHLTEPL</sequence>
<protein>
    <submittedName>
        <fullName evidence="1">Uncharacterized protein</fullName>
    </submittedName>
</protein>
<reference evidence="2" key="1">
    <citation type="journal article" date="2023" name="Mol. Phylogenet. Evol.">
        <title>Genome-scale phylogeny and comparative genomics of the fungal order Sordariales.</title>
        <authorList>
            <person name="Hensen N."/>
            <person name="Bonometti L."/>
            <person name="Westerberg I."/>
            <person name="Brannstrom I.O."/>
            <person name="Guillou S."/>
            <person name="Cros-Aarteil S."/>
            <person name="Calhoun S."/>
            <person name="Haridas S."/>
            <person name="Kuo A."/>
            <person name="Mondo S."/>
            <person name="Pangilinan J."/>
            <person name="Riley R."/>
            <person name="LaButti K."/>
            <person name="Andreopoulos B."/>
            <person name="Lipzen A."/>
            <person name="Chen C."/>
            <person name="Yan M."/>
            <person name="Daum C."/>
            <person name="Ng V."/>
            <person name="Clum A."/>
            <person name="Steindorff A."/>
            <person name="Ohm R.A."/>
            <person name="Martin F."/>
            <person name="Silar P."/>
            <person name="Natvig D.O."/>
            <person name="Lalanne C."/>
            <person name="Gautier V."/>
            <person name="Ament-Velasquez S.L."/>
            <person name="Kruys A."/>
            <person name="Hutchinson M.I."/>
            <person name="Powell A.J."/>
            <person name="Barry K."/>
            <person name="Miller A.N."/>
            <person name="Grigoriev I.V."/>
            <person name="Debuchy R."/>
            <person name="Gladieux P."/>
            <person name="Hiltunen Thoren M."/>
            <person name="Johannesson H."/>
        </authorList>
    </citation>
    <scope>NUCLEOTIDE SEQUENCE [LARGE SCALE GENOMIC DNA]</scope>
    <source>
        <strain evidence="2">CBS 340.73</strain>
    </source>
</reference>
<keyword evidence="2" id="KW-1185">Reference proteome</keyword>
<dbReference type="Proteomes" id="UP001303473">
    <property type="component" value="Unassembled WGS sequence"/>
</dbReference>
<dbReference type="AlphaFoldDB" id="A0AAN6N4A9"/>
<evidence type="ECO:0000313" key="2">
    <source>
        <dbReference type="Proteomes" id="UP001303473"/>
    </source>
</evidence>
<evidence type="ECO:0000313" key="1">
    <source>
        <dbReference type="EMBL" id="KAK3938920.1"/>
    </source>
</evidence>
<dbReference type="EMBL" id="MU853820">
    <property type="protein sequence ID" value="KAK3938920.1"/>
    <property type="molecule type" value="Genomic_DNA"/>
</dbReference>
<name>A0AAN6N4A9_9PEZI</name>
<gene>
    <name evidence="1" type="ORF">QBC46DRAFT_450813</name>
</gene>
<organism evidence="1 2">
    <name type="scientific">Diplogelasinospora grovesii</name>
    <dbReference type="NCBI Taxonomy" id="303347"/>
    <lineage>
        <taxon>Eukaryota</taxon>
        <taxon>Fungi</taxon>
        <taxon>Dikarya</taxon>
        <taxon>Ascomycota</taxon>
        <taxon>Pezizomycotina</taxon>
        <taxon>Sordariomycetes</taxon>
        <taxon>Sordariomycetidae</taxon>
        <taxon>Sordariales</taxon>
        <taxon>Diplogelasinosporaceae</taxon>
        <taxon>Diplogelasinospora</taxon>
    </lineage>
</organism>